<gene>
    <name evidence="2" type="ORF">ABVT43_06610</name>
</gene>
<evidence type="ECO:0000313" key="3">
    <source>
        <dbReference type="Proteomes" id="UP001548189"/>
    </source>
</evidence>
<keyword evidence="1" id="KW-0472">Membrane</keyword>
<accession>A0ABV2BS72</accession>
<evidence type="ECO:0000313" key="2">
    <source>
        <dbReference type="EMBL" id="MET1254789.1"/>
    </source>
</evidence>
<dbReference type="RefSeq" id="WP_353874403.1">
    <property type="nucleotide sequence ID" value="NZ_JBEVCJ010000005.1"/>
</dbReference>
<dbReference type="EMBL" id="JBEVCJ010000005">
    <property type="protein sequence ID" value="MET1254789.1"/>
    <property type="molecule type" value="Genomic_DNA"/>
</dbReference>
<evidence type="ECO:0000256" key="1">
    <source>
        <dbReference type="SAM" id="Phobius"/>
    </source>
</evidence>
<protein>
    <submittedName>
        <fullName evidence="2">DUF2956 domain-containing protein</fullName>
    </submittedName>
</protein>
<keyword evidence="1" id="KW-0812">Transmembrane</keyword>
<dbReference type="Proteomes" id="UP001548189">
    <property type="component" value="Unassembled WGS sequence"/>
</dbReference>
<sequence length="119" mass="13732">MNKKKFKTSPETIAEAERVAKSIQKPGQTKEQTKLIAQGIQKGIEQYKKQQKAKARDLDKRLRKVKSGEPLQAPKDYVDNEVSQTDNAASYTRPSVGGRYLPWGLLLLSWGWFFYYVYF</sequence>
<comment type="caution">
    <text evidence="2">The sequence shown here is derived from an EMBL/GenBank/DDBJ whole genome shotgun (WGS) entry which is preliminary data.</text>
</comment>
<keyword evidence="3" id="KW-1185">Reference proteome</keyword>
<dbReference type="Pfam" id="PF11169">
    <property type="entry name" value="DUF2956"/>
    <property type="match status" value="1"/>
</dbReference>
<reference evidence="2 3" key="1">
    <citation type="submission" date="2024-06" db="EMBL/GenBank/DDBJ databases">
        <authorList>
            <person name="Li F."/>
        </authorList>
    </citation>
    <scope>NUCLEOTIDE SEQUENCE [LARGE SCALE GENOMIC DNA]</scope>
    <source>
        <strain evidence="2 3">GXAS 311</strain>
    </source>
</reference>
<dbReference type="InterPro" id="IPR021339">
    <property type="entry name" value="DUF2956"/>
</dbReference>
<keyword evidence="1" id="KW-1133">Transmembrane helix</keyword>
<name>A0ABV2BS72_9GAMM</name>
<feature type="transmembrane region" description="Helical" evidence="1">
    <location>
        <begin position="100"/>
        <end position="118"/>
    </location>
</feature>
<proteinExistence type="predicted"/>
<organism evidence="2 3">
    <name type="scientific">Aliikangiella maris</name>
    <dbReference type="NCBI Taxonomy" id="3162458"/>
    <lineage>
        <taxon>Bacteria</taxon>
        <taxon>Pseudomonadati</taxon>
        <taxon>Pseudomonadota</taxon>
        <taxon>Gammaproteobacteria</taxon>
        <taxon>Oceanospirillales</taxon>
        <taxon>Pleioneaceae</taxon>
        <taxon>Aliikangiella</taxon>
    </lineage>
</organism>